<evidence type="ECO:0000259" key="2">
    <source>
        <dbReference type="Pfam" id="PF03724"/>
    </source>
</evidence>
<gene>
    <name evidence="3" type="ORF">CTB96_03290</name>
</gene>
<dbReference type="Proteomes" id="UP000246722">
    <property type="component" value="Unassembled WGS sequence"/>
</dbReference>
<dbReference type="InterPro" id="IPR005184">
    <property type="entry name" value="DUF306_Meta_HslJ"/>
</dbReference>
<dbReference type="InterPro" id="IPR038670">
    <property type="entry name" value="HslJ-like_sf"/>
</dbReference>
<comment type="caution">
    <text evidence="3">The sequence shown here is derived from an EMBL/GenBank/DDBJ whole genome shotgun (WGS) entry which is preliminary data.</text>
</comment>
<dbReference type="PANTHER" id="PTHR35535">
    <property type="entry name" value="HEAT SHOCK PROTEIN HSLJ"/>
    <property type="match status" value="1"/>
</dbReference>
<name>A0A318A101_9MICO</name>
<proteinExistence type="predicted"/>
<sequence>MIPRQLDREAAAPLHSGQENSPQLKGARMTIVTPARLVVVAAVLFALTGCSAASDPTATNTAGSVQPGALVGTWVIDHTFDGPEQPFVSFVQDNTWSASDGCNRVQGTWKIDDAGTLTTTSGPQTMMACDGAQLPLAVSQGTSVSVDGDALVIHSSFDSTTTDLIRSTDSTVGPQGLPIGYWVESATPQAPFLSIQADGTYSGNDGCNVILGNWEQADDEAILLTDGVSTLMACEGVDTWLNQAVKGNVRSGVMTLQAEDGTVLGQLSAR</sequence>
<dbReference type="EMBL" id="QHLY01000005">
    <property type="protein sequence ID" value="PXA71952.1"/>
    <property type="molecule type" value="Genomic_DNA"/>
</dbReference>
<dbReference type="InterPro" id="IPR053147">
    <property type="entry name" value="Hsp_HslJ-like"/>
</dbReference>
<reference evidence="3 4" key="1">
    <citation type="submission" date="2018-05" db="EMBL/GenBank/DDBJ databases">
        <title>Genetic diversity of glacier-inhabiting Cryobacterium bacteria in China and description of Cryobacterium mengkeensis sp. nov. and Arthrobacter glacialis sp. nov.</title>
        <authorList>
            <person name="Liu Q."/>
            <person name="Xin Y.-H."/>
        </authorList>
    </citation>
    <scope>NUCLEOTIDE SEQUENCE [LARGE SCALE GENOMIC DNA]</scope>
    <source>
        <strain evidence="3 4">SK-1</strain>
    </source>
</reference>
<feature type="compositionally biased region" description="Basic and acidic residues" evidence="1">
    <location>
        <begin position="1"/>
        <end position="10"/>
    </location>
</feature>
<protein>
    <recommendedName>
        <fullName evidence="2">DUF306 domain-containing protein</fullName>
    </recommendedName>
</protein>
<feature type="region of interest" description="Disordered" evidence="1">
    <location>
        <begin position="1"/>
        <end position="25"/>
    </location>
</feature>
<evidence type="ECO:0000313" key="4">
    <source>
        <dbReference type="Proteomes" id="UP000246722"/>
    </source>
</evidence>
<keyword evidence="4" id="KW-1185">Reference proteome</keyword>
<dbReference type="AlphaFoldDB" id="A0A318A101"/>
<evidence type="ECO:0000313" key="3">
    <source>
        <dbReference type="EMBL" id="PXA71952.1"/>
    </source>
</evidence>
<organism evidence="3 4">
    <name type="scientific">Cryobacterium arcticum</name>
    <dbReference type="NCBI Taxonomy" id="670052"/>
    <lineage>
        <taxon>Bacteria</taxon>
        <taxon>Bacillati</taxon>
        <taxon>Actinomycetota</taxon>
        <taxon>Actinomycetes</taxon>
        <taxon>Micrococcales</taxon>
        <taxon>Microbacteriaceae</taxon>
        <taxon>Cryobacterium</taxon>
    </lineage>
</organism>
<feature type="domain" description="DUF306" evidence="2">
    <location>
        <begin position="188"/>
        <end position="245"/>
    </location>
</feature>
<dbReference type="PANTHER" id="PTHR35535:SF2">
    <property type="entry name" value="DUF306 DOMAIN-CONTAINING PROTEIN"/>
    <property type="match status" value="1"/>
</dbReference>
<dbReference type="OrthoDB" id="4990393at2"/>
<dbReference type="Pfam" id="PF03724">
    <property type="entry name" value="META"/>
    <property type="match status" value="2"/>
</dbReference>
<accession>A0A318A101</accession>
<feature type="domain" description="DUF306" evidence="2">
    <location>
        <begin position="77"/>
        <end position="155"/>
    </location>
</feature>
<evidence type="ECO:0000256" key="1">
    <source>
        <dbReference type="SAM" id="MobiDB-lite"/>
    </source>
</evidence>
<dbReference type="Gene3D" id="2.40.128.270">
    <property type="match status" value="2"/>
</dbReference>